<gene>
    <name evidence="2" type="ORF">WG901_21645</name>
</gene>
<keyword evidence="1" id="KW-0732">Signal</keyword>
<dbReference type="PANTHER" id="PTHR48098">
    <property type="entry name" value="ENTEROCHELIN ESTERASE-RELATED"/>
    <property type="match status" value="1"/>
</dbReference>
<dbReference type="SUPFAM" id="SSF53474">
    <property type="entry name" value="alpha/beta-Hydrolases"/>
    <property type="match status" value="1"/>
</dbReference>
<dbReference type="RefSeq" id="WP_339589209.1">
    <property type="nucleotide sequence ID" value="NZ_JBBHJZ010000006.1"/>
</dbReference>
<sequence length="466" mass="50116">MIAGLSLGARIVLAALVLVEALPAVAQAPAEQAVPLPALVSKADLSPRLKEYTLRTPLLAFRSLGPIPGNPQGETKVRVLLPAGYDPKSASRYPVLYLFHGGGGNQTEWTTPASKGKAEELTEGLPLIVVMPEGGLAGGYADWYNDGAFGPPRWKSYHLDQLIPWIDANFRTIATRTGRATAGLSMGGGGLRYAAMRPELIGATAAFSGDIDILQPASDWNGMGAPISRLIWGDRKMQEVRWRGANGPDLAKNLSNTDVAIFTGDTGRPEGVYILQGSTAMHRRLDEFGIAHGFTVYPGMTHSWPTWNRALAAWLPSLMKHFRTAAATTAPPRTFTFSTIAPDYSLYGWTVRIERKADEFSALEVAGPRAFSIVGSGEALVQTPPLARPDTPLHVRIGSRTITLRTDSEGRLSVRAQIGPANPSQQYAPGGQAIRNGGKTERVPFERVDDGSNFVRVSVRVGGETR</sequence>
<dbReference type="GO" id="GO:0016787">
    <property type="term" value="F:hydrolase activity"/>
    <property type="evidence" value="ECO:0007669"/>
    <property type="project" value="UniProtKB-KW"/>
</dbReference>
<dbReference type="PANTHER" id="PTHR48098:SF1">
    <property type="entry name" value="DIACYLGLYCEROL ACYLTRANSFERASE_MYCOLYLTRANSFERASE AG85A"/>
    <property type="match status" value="1"/>
</dbReference>
<feature type="signal peptide" evidence="1">
    <location>
        <begin position="1"/>
        <end position="26"/>
    </location>
</feature>
<dbReference type="InterPro" id="IPR050583">
    <property type="entry name" value="Mycobacterial_A85_antigen"/>
</dbReference>
<feature type="chain" id="PRO_5047456880" evidence="1">
    <location>
        <begin position="27"/>
        <end position="466"/>
    </location>
</feature>
<dbReference type="Proteomes" id="UP001361239">
    <property type="component" value="Unassembled WGS sequence"/>
</dbReference>
<evidence type="ECO:0000256" key="1">
    <source>
        <dbReference type="SAM" id="SignalP"/>
    </source>
</evidence>
<reference evidence="2 3" key="1">
    <citation type="submission" date="2024-03" db="EMBL/GenBank/DDBJ databases">
        <authorList>
            <person name="Jo J.-H."/>
        </authorList>
    </citation>
    <scope>NUCLEOTIDE SEQUENCE [LARGE SCALE GENOMIC DNA]</scope>
    <source>
        <strain evidence="2 3">PS1R-30</strain>
    </source>
</reference>
<keyword evidence="2" id="KW-0378">Hydrolase</keyword>
<dbReference type="InterPro" id="IPR000801">
    <property type="entry name" value="Esterase-like"/>
</dbReference>
<evidence type="ECO:0000313" key="2">
    <source>
        <dbReference type="EMBL" id="MEJ5979272.1"/>
    </source>
</evidence>
<dbReference type="EMBL" id="JBBHJZ010000006">
    <property type="protein sequence ID" value="MEJ5979272.1"/>
    <property type="molecule type" value="Genomic_DNA"/>
</dbReference>
<accession>A0ABU8S1X7</accession>
<proteinExistence type="predicted"/>
<protein>
    <submittedName>
        <fullName evidence="2">Alpha/beta hydrolase family protein</fullName>
    </submittedName>
</protein>
<dbReference type="InterPro" id="IPR029058">
    <property type="entry name" value="AB_hydrolase_fold"/>
</dbReference>
<evidence type="ECO:0000313" key="3">
    <source>
        <dbReference type="Proteomes" id="UP001361239"/>
    </source>
</evidence>
<keyword evidence="3" id="KW-1185">Reference proteome</keyword>
<dbReference type="Pfam" id="PF00756">
    <property type="entry name" value="Esterase"/>
    <property type="match status" value="1"/>
</dbReference>
<dbReference type="Gene3D" id="3.40.50.1820">
    <property type="entry name" value="alpha/beta hydrolase"/>
    <property type="match status" value="1"/>
</dbReference>
<organism evidence="2 3">
    <name type="scientific">Novosphingobium anseongense</name>
    <dbReference type="NCBI Taxonomy" id="3133436"/>
    <lineage>
        <taxon>Bacteria</taxon>
        <taxon>Pseudomonadati</taxon>
        <taxon>Pseudomonadota</taxon>
        <taxon>Alphaproteobacteria</taxon>
        <taxon>Sphingomonadales</taxon>
        <taxon>Sphingomonadaceae</taxon>
        <taxon>Novosphingobium</taxon>
    </lineage>
</organism>
<comment type="caution">
    <text evidence="2">The sequence shown here is derived from an EMBL/GenBank/DDBJ whole genome shotgun (WGS) entry which is preliminary data.</text>
</comment>
<name>A0ABU8S1X7_9SPHN</name>